<dbReference type="PATRIC" id="fig|1110509.7.peg.1183"/>
<proteinExistence type="predicted"/>
<evidence type="ECO:0000313" key="1">
    <source>
        <dbReference type="EMBL" id="AET64431.1"/>
    </source>
</evidence>
<name>G7WMD6_METH6</name>
<dbReference type="Proteomes" id="UP000005877">
    <property type="component" value="Chromosome"/>
</dbReference>
<dbReference type="EMBL" id="CP003117">
    <property type="protein sequence ID" value="AET64431.1"/>
    <property type="molecule type" value="Genomic_DNA"/>
</dbReference>
<gene>
    <name evidence="1" type="ordered locus">Mhar_1063</name>
</gene>
<sequence>MKALFSRSVKMMSETVEVSREVFEPISMLVRDGLFKDEKDALRSLVLDQAGSKIRHFDSLIEEMRAKYDMSFEEFEERIRSRKGDESFDEWDDFIIWESYESARKYWAGVQANLKGVGK</sequence>
<protein>
    <submittedName>
        <fullName evidence="1">Uncharacterized protein</fullName>
    </submittedName>
</protein>
<dbReference type="HOGENOM" id="CLU_166560_0_0_2"/>
<organism evidence="1 2">
    <name type="scientific">Methanothrix harundinacea (strain 6Ac)</name>
    <name type="common">Methanosaeta harundinacea</name>
    <dbReference type="NCBI Taxonomy" id="1110509"/>
    <lineage>
        <taxon>Archaea</taxon>
        <taxon>Methanobacteriati</taxon>
        <taxon>Methanobacteriota</taxon>
        <taxon>Stenosarchaea group</taxon>
        <taxon>Methanomicrobia</taxon>
        <taxon>Methanotrichales</taxon>
        <taxon>Methanotrichaceae</taxon>
        <taxon>Methanothrix</taxon>
    </lineage>
</organism>
<accession>G7WMD6</accession>
<evidence type="ECO:0000313" key="2">
    <source>
        <dbReference type="Proteomes" id="UP000005877"/>
    </source>
</evidence>
<dbReference type="KEGG" id="mhi:Mhar_1063"/>
<keyword evidence="2" id="KW-1185">Reference proteome</keyword>
<dbReference type="AlphaFoldDB" id="G7WMD6"/>
<reference evidence="1 2" key="1">
    <citation type="journal article" date="2012" name="PLoS ONE">
        <title>The genome characteristics and predicted function of methyl-group oxidation pathway in the obligate aceticlastic methanogens, Methanosaeta spp.</title>
        <authorList>
            <person name="Zhu J."/>
            <person name="Zheng H."/>
            <person name="Ai G."/>
            <person name="Zhang G."/>
            <person name="Liu D."/>
            <person name="Liu X."/>
            <person name="Dong X."/>
        </authorList>
    </citation>
    <scope>NUCLEOTIDE SEQUENCE [LARGE SCALE GENOMIC DNA]</scope>
    <source>
        <strain evidence="1 2">6Ac</strain>
    </source>
</reference>